<reference evidence="1" key="1">
    <citation type="journal article" date="2015" name="Nature">
        <title>Complex archaea that bridge the gap between prokaryotes and eukaryotes.</title>
        <authorList>
            <person name="Spang A."/>
            <person name="Saw J.H."/>
            <person name="Jorgensen S.L."/>
            <person name="Zaremba-Niedzwiedzka K."/>
            <person name="Martijn J."/>
            <person name="Lind A.E."/>
            <person name="van Eijk R."/>
            <person name="Schleper C."/>
            <person name="Guy L."/>
            <person name="Ettema T.J."/>
        </authorList>
    </citation>
    <scope>NUCLEOTIDE SEQUENCE</scope>
</reference>
<name>A0A0F9GF00_9ZZZZ</name>
<dbReference type="AlphaFoldDB" id="A0A0F9GF00"/>
<dbReference type="SUPFAM" id="SSF53098">
    <property type="entry name" value="Ribonuclease H-like"/>
    <property type="match status" value="1"/>
</dbReference>
<organism evidence="1">
    <name type="scientific">marine sediment metagenome</name>
    <dbReference type="NCBI Taxonomy" id="412755"/>
    <lineage>
        <taxon>unclassified sequences</taxon>
        <taxon>metagenomes</taxon>
        <taxon>ecological metagenomes</taxon>
    </lineage>
</organism>
<evidence type="ECO:0000313" key="1">
    <source>
        <dbReference type="EMBL" id="KKL97404.1"/>
    </source>
</evidence>
<dbReference type="CDD" id="cd22992">
    <property type="entry name" value="MOC1"/>
    <property type="match status" value="1"/>
</dbReference>
<dbReference type="InterPro" id="IPR045290">
    <property type="entry name" value="MOC1-like"/>
</dbReference>
<dbReference type="GO" id="GO:0003676">
    <property type="term" value="F:nucleic acid binding"/>
    <property type="evidence" value="ECO:0007669"/>
    <property type="project" value="InterPro"/>
</dbReference>
<comment type="caution">
    <text evidence="1">The sequence shown here is derived from an EMBL/GenBank/DDBJ whole genome shotgun (WGS) entry which is preliminary data.</text>
</comment>
<sequence length="166" mass="18520">MRILAVDPGKDGFIVRLDEKGVGSWPMPVIDPPLKHGKRKGKRQYDMAQMARIVRACEPDLIVVEKQQAYPGQGVSSTFSTALGYGIWQGIAAGIGIRAEFPHPKTWQKDMLRDIPGEDTKQRSIIAAGQRFPLVDLRKSERARKPHDGKCDALLIAAWARDKYAE</sequence>
<gene>
    <name evidence="1" type="ORF">LCGC14_1834790</name>
</gene>
<dbReference type="EMBL" id="LAZR01018174">
    <property type="protein sequence ID" value="KKL97404.1"/>
    <property type="molecule type" value="Genomic_DNA"/>
</dbReference>
<dbReference type="Gene3D" id="3.30.420.10">
    <property type="entry name" value="Ribonuclease H-like superfamily/Ribonuclease H"/>
    <property type="match status" value="1"/>
</dbReference>
<dbReference type="PANTHER" id="PTHR36015:SF6">
    <property type="entry name" value="HOLLIDAY JUNCTION RESOLVASE MOC1, CHLOROPLASTIC-RELATED"/>
    <property type="match status" value="1"/>
</dbReference>
<protein>
    <submittedName>
        <fullName evidence="1">Uncharacterized protein</fullName>
    </submittedName>
</protein>
<proteinExistence type="predicted"/>
<dbReference type="GO" id="GO:0008821">
    <property type="term" value="F:crossover junction DNA endonuclease activity"/>
    <property type="evidence" value="ECO:0007669"/>
    <property type="project" value="InterPro"/>
</dbReference>
<dbReference type="InterPro" id="IPR036397">
    <property type="entry name" value="RNaseH_sf"/>
</dbReference>
<dbReference type="PANTHER" id="PTHR36015">
    <property type="entry name" value="HOLLIDAY JUNCTION RESOLVASE MOC1, CHLOROPLASTIC-RELATED"/>
    <property type="match status" value="1"/>
</dbReference>
<accession>A0A0F9GF00</accession>
<dbReference type="InterPro" id="IPR012337">
    <property type="entry name" value="RNaseH-like_sf"/>
</dbReference>